<dbReference type="EMBL" id="OZ034821">
    <property type="protein sequence ID" value="CAL1406096.1"/>
    <property type="molecule type" value="Genomic_DNA"/>
</dbReference>
<proteinExistence type="predicted"/>
<sequence length="100" mass="10981">MFTNSGESVLNLDNANTIITLNHASQLPTKLTGDNFPTWWAQLFTVLYGLDLLKFLDGSQLELAATAPVAERCHSSCRQALPLVQARPTPSSFHSCLYLS</sequence>
<organism evidence="1 2">
    <name type="scientific">Linum trigynum</name>
    <dbReference type="NCBI Taxonomy" id="586398"/>
    <lineage>
        <taxon>Eukaryota</taxon>
        <taxon>Viridiplantae</taxon>
        <taxon>Streptophyta</taxon>
        <taxon>Embryophyta</taxon>
        <taxon>Tracheophyta</taxon>
        <taxon>Spermatophyta</taxon>
        <taxon>Magnoliopsida</taxon>
        <taxon>eudicotyledons</taxon>
        <taxon>Gunneridae</taxon>
        <taxon>Pentapetalae</taxon>
        <taxon>rosids</taxon>
        <taxon>fabids</taxon>
        <taxon>Malpighiales</taxon>
        <taxon>Linaceae</taxon>
        <taxon>Linum</taxon>
    </lineage>
</organism>
<dbReference type="AlphaFoldDB" id="A0AAV2G6H1"/>
<accession>A0AAV2G6H1</accession>
<reference evidence="1 2" key="1">
    <citation type="submission" date="2024-04" db="EMBL/GenBank/DDBJ databases">
        <authorList>
            <person name="Fracassetti M."/>
        </authorList>
    </citation>
    <scope>NUCLEOTIDE SEQUENCE [LARGE SCALE GENOMIC DNA]</scope>
</reference>
<evidence type="ECO:0000313" key="1">
    <source>
        <dbReference type="EMBL" id="CAL1406096.1"/>
    </source>
</evidence>
<evidence type="ECO:0000313" key="2">
    <source>
        <dbReference type="Proteomes" id="UP001497516"/>
    </source>
</evidence>
<name>A0AAV2G6H1_9ROSI</name>
<keyword evidence="2" id="KW-1185">Reference proteome</keyword>
<protein>
    <recommendedName>
        <fullName evidence="3">Retrotransposon Copia-like N-terminal domain-containing protein</fullName>
    </recommendedName>
</protein>
<evidence type="ECO:0008006" key="3">
    <source>
        <dbReference type="Google" id="ProtNLM"/>
    </source>
</evidence>
<gene>
    <name evidence="1" type="ORF">LTRI10_LOCUS45845</name>
</gene>
<dbReference type="Proteomes" id="UP001497516">
    <property type="component" value="Chromosome 8"/>
</dbReference>